<name>S7VRE0_9FLAO</name>
<dbReference type="STRING" id="641526.ADIWIN_2466"/>
<dbReference type="eggNOG" id="ENOG502Z7JF">
    <property type="taxonomic scope" value="Bacteria"/>
</dbReference>
<keyword evidence="1" id="KW-0732">Signal</keyword>
<dbReference type="OrthoDB" id="1141916at2"/>
<dbReference type="RefSeq" id="WP_020896470.1">
    <property type="nucleotide sequence ID" value="NZ_ATMR01000117.1"/>
</dbReference>
<proteinExistence type="predicted"/>
<comment type="caution">
    <text evidence="2">The sequence shown here is derived from an EMBL/GenBank/DDBJ whole genome shotgun (WGS) entry which is preliminary data.</text>
</comment>
<evidence type="ECO:0000256" key="1">
    <source>
        <dbReference type="SAM" id="SignalP"/>
    </source>
</evidence>
<dbReference type="PATRIC" id="fig|641526.4.peg.2449"/>
<organism evidence="2 3">
    <name type="scientific">Winogradskyella psychrotolerans RS-3</name>
    <dbReference type="NCBI Taxonomy" id="641526"/>
    <lineage>
        <taxon>Bacteria</taxon>
        <taxon>Pseudomonadati</taxon>
        <taxon>Bacteroidota</taxon>
        <taxon>Flavobacteriia</taxon>
        <taxon>Flavobacteriales</taxon>
        <taxon>Flavobacteriaceae</taxon>
        <taxon>Winogradskyella</taxon>
    </lineage>
</organism>
<evidence type="ECO:0000313" key="2">
    <source>
        <dbReference type="EMBL" id="EPR72576.1"/>
    </source>
</evidence>
<feature type="signal peptide" evidence="1">
    <location>
        <begin position="1"/>
        <end position="23"/>
    </location>
</feature>
<dbReference type="InterPro" id="IPR019847">
    <property type="entry name" value="Gliding_motility_assoc_GldN"/>
</dbReference>
<gene>
    <name evidence="2" type="ORF">ADIWIN_2466</name>
</gene>
<dbReference type="AlphaFoldDB" id="S7VRE0"/>
<feature type="chain" id="PRO_5004545677" evidence="1">
    <location>
        <begin position="24"/>
        <end position="303"/>
    </location>
</feature>
<reference evidence="2 3" key="1">
    <citation type="journal article" date="2013" name="Genome Announc.">
        <title>Draft Genome Sequence of Winogradskyella psychrotolerans RS-3T, Isolated from the Marine Transect of Kongsfjorden, Ny-Alesund, Svalbard, Arctic Ocean.</title>
        <authorList>
            <person name="Kumar Pinnaka A."/>
            <person name="Ara S."/>
            <person name="Singh A."/>
            <person name="Shivaji S."/>
        </authorList>
    </citation>
    <scope>NUCLEOTIDE SEQUENCE [LARGE SCALE GENOMIC DNA]</scope>
    <source>
        <strain evidence="2 3">RS-3</strain>
    </source>
</reference>
<protein>
    <submittedName>
        <fullName evidence="2">GldN</fullName>
    </submittedName>
</protein>
<dbReference type="Proteomes" id="UP000014962">
    <property type="component" value="Unassembled WGS sequence"/>
</dbReference>
<accession>S7VRE0</accession>
<sequence length="303" mass="34934">MNLKSFLCIGLGVLAANSMFAQANILNAKIPEEIGMKTEAQLLLDNDKPLEYGYVGDRDILFSKMTWEKIVLDERANFPLYFPIEDNLGDDRKSLYMVLMQNINDGTIPKVYADSYFTEERTMEDLAPALVMERITDVGIDWMNAEGVTDTALVPEEYKIRREIGPADINSYLVKGLWYFDKRQGELKFRILGIAPAAPDVNFIDSDDESNKEPIGLFWVFFPEIRDILHEAKAFNNKNSAVPLSFDHLLNSRRFSGSIYKEENVYGDREVKEYVAENALMQLLESERIKDKIRNFEQDMWSY</sequence>
<evidence type="ECO:0000313" key="3">
    <source>
        <dbReference type="Proteomes" id="UP000014962"/>
    </source>
</evidence>
<keyword evidence="3" id="KW-1185">Reference proteome</keyword>
<dbReference type="EMBL" id="ATMR01000117">
    <property type="protein sequence ID" value="EPR72576.1"/>
    <property type="molecule type" value="Genomic_DNA"/>
</dbReference>
<dbReference type="Pfam" id="PF19841">
    <property type="entry name" value="GldN"/>
    <property type="match status" value="1"/>
</dbReference>
<dbReference type="NCBIfam" id="TIGR03523">
    <property type="entry name" value="GldN"/>
    <property type="match status" value="1"/>
</dbReference>